<keyword evidence="6" id="KW-0326">Glycosidase</keyword>
<organism evidence="9 10">
    <name type="scientific">Streptosporangium subroseum</name>
    <dbReference type="NCBI Taxonomy" id="106412"/>
    <lineage>
        <taxon>Bacteria</taxon>
        <taxon>Bacillati</taxon>
        <taxon>Actinomycetota</taxon>
        <taxon>Actinomycetes</taxon>
        <taxon>Streptosporangiales</taxon>
        <taxon>Streptosporangiaceae</taxon>
        <taxon>Streptosporangium</taxon>
    </lineage>
</organism>
<dbReference type="Gene3D" id="3.20.20.80">
    <property type="entry name" value="Glycosidases"/>
    <property type="match status" value="1"/>
</dbReference>
<proteinExistence type="inferred from homology"/>
<protein>
    <recommendedName>
        <fullName evidence="3">alpha-L-fucosidase</fullName>
        <ecNumber evidence="3">3.2.1.51</ecNumber>
    </recommendedName>
</protein>
<accession>A0A239JWF0</accession>
<dbReference type="GO" id="GO:0004560">
    <property type="term" value="F:alpha-L-fucosidase activity"/>
    <property type="evidence" value="ECO:0007669"/>
    <property type="project" value="InterPro"/>
</dbReference>
<evidence type="ECO:0000256" key="2">
    <source>
        <dbReference type="ARBA" id="ARBA00007951"/>
    </source>
</evidence>
<feature type="domain" description="PA14" evidence="8">
    <location>
        <begin position="442"/>
        <end position="581"/>
    </location>
</feature>
<evidence type="ECO:0000313" key="9">
    <source>
        <dbReference type="EMBL" id="SNT10201.1"/>
    </source>
</evidence>
<dbReference type="PRINTS" id="PR00741">
    <property type="entry name" value="GLHYDRLASE29"/>
</dbReference>
<dbReference type="InterPro" id="IPR057739">
    <property type="entry name" value="Glyco_hydro_29_N"/>
</dbReference>
<dbReference type="InterPro" id="IPR016286">
    <property type="entry name" value="FUC_metazoa-typ"/>
</dbReference>
<dbReference type="Pfam" id="PF01120">
    <property type="entry name" value="Alpha_L_fucos"/>
    <property type="match status" value="1"/>
</dbReference>
<dbReference type="PANTHER" id="PTHR10030:SF37">
    <property type="entry name" value="ALPHA-L-FUCOSIDASE-RELATED"/>
    <property type="match status" value="1"/>
</dbReference>
<evidence type="ECO:0000259" key="8">
    <source>
        <dbReference type="PROSITE" id="PS51820"/>
    </source>
</evidence>
<dbReference type="SUPFAM" id="SSF56988">
    <property type="entry name" value="Anthrax protective antigen"/>
    <property type="match status" value="1"/>
</dbReference>
<dbReference type="Pfam" id="PF07691">
    <property type="entry name" value="PA14"/>
    <property type="match status" value="1"/>
</dbReference>
<comment type="function">
    <text evidence="1">Alpha-L-fucosidase is responsible for hydrolyzing the alpha-1,6-linked fucose joined to the reducing-end N-acetylglucosamine of the carbohydrate moieties of glycoproteins.</text>
</comment>
<dbReference type="GO" id="GO:0005764">
    <property type="term" value="C:lysosome"/>
    <property type="evidence" value="ECO:0007669"/>
    <property type="project" value="TreeGrafter"/>
</dbReference>
<dbReference type="PROSITE" id="PS51820">
    <property type="entry name" value="PA14"/>
    <property type="match status" value="1"/>
</dbReference>
<keyword evidence="4 7" id="KW-0732">Signal</keyword>
<sequence>MRSTFLRAALSLLLALTATIIMPPSPAGAAPGDNYVADDALSSSRTRWFDEARFGMFIHFGTYAMYKGQYNACREVEWIKRQCNIPWSEYEAKAATFNPASFDANAIVQLAKQAGQKYIVITAKHHDGFAMWPTAVNRWNLRDHSGFSRDLLRELKTAATANGIKLGFYYSIWDWHDPDFVGNFPAYVTKMKAQLQELVTGYDPAVLWFDGEWAETNPTNPWSAQNGEDLERFVHGISPQVVINNRVGKRRAVDGDFGTPEQALAGSPPSIQLQESCMTINNTWGYAAWDTNFKSPTTMVRDLATLTSNGANLLLNIGPTDTGAVTAGQADGLRGIGTWMAVNGAAITGAGHTGLVTQPAWGRVTRKGNKLYLIVNSWAGTLHLSRRSPFTVTGARVLGSTSPVTVRAAGDGYDFLPGGGTTNAIATVIEADITTPAPTAAGTGSGLKAEFWNNTTFTGTPAVTRTDPTVNYAWRFGGSPASSIGVDNFSGRWTGSVEPRYSERYTFTTASDDTVRLWVDGQLIIDNTTPHTAAVDQGSVTLVAGRRHDIRLEQTERGSEAFMKLAWASPSTPAQIVPQSQLYPTVGTIQRFNDNVATYSTGWSTSSARGFGDYNDDVRYTTTNGASFTYTFTGTGIDYLSERNSDQGLVDVYLDGVLRATVDTTNGTRLTQQVIYSARGLPQGTHTLRGVKRSGTYMLVDRFDVTP</sequence>
<evidence type="ECO:0000256" key="1">
    <source>
        <dbReference type="ARBA" id="ARBA00004071"/>
    </source>
</evidence>
<evidence type="ECO:0000256" key="3">
    <source>
        <dbReference type="ARBA" id="ARBA00012662"/>
    </source>
</evidence>
<dbReference type="Proteomes" id="UP000198282">
    <property type="component" value="Unassembled WGS sequence"/>
</dbReference>
<dbReference type="EC" id="3.2.1.51" evidence="3"/>
<dbReference type="InterPro" id="IPR017853">
    <property type="entry name" value="GH"/>
</dbReference>
<evidence type="ECO:0000256" key="6">
    <source>
        <dbReference type="ARBA" id="ARBA00023295"/>
    </source>
</evidence>
<keyword evidence="5" id="KW-0378">Hydrolase</keyword>
<keyword evidence="10" id="KW-1185">Reference proteome</keyword>
<reference evidence="9 10" key="1">
    <citation type="submission" date="2017-06" db="EMBL/GenBank/DDBJ databases">
        <authorList>
            <person name="Kim H.J."/>
            <person name="Triplett B.A."/>
        </authorList>
    </citation>
    <scope>NUCLEOTIDE SEQUENCE [LARGE SCALE GENOMIC DNA]</scope>
    <source>
        <strain evidence="9 10">CGMCC 4.2132</strain>
    </source>
</reference>
<feature type="signal peptide" evidence="7">
    <location>
        <begin position="1"/>
        <end position="29"/>
    </location>
</feature>
<dbReference type="SMART" id="SM00812">
    <property type="entry name" value="Alpha_L_fucos"/>
    <property type="match status" value="1"/>
</dbReference>
<dbReference type="GO" id="GO:0016139">
    <property type="term" value="P:glycoside catabolic process"/>
    <property type="evidence" value="ECO:0007669"/>
    <property type="project" value="TreeGrafter"/>
</dbReference>
<evidence type="ECO:0000256" key="4">
    <source>
        <dbReference type="ARBA" id="ARBA00022729"/>
    </source>
</evidence>
<dbReference type="RefSeq" id="WP_089209557.1">
    <property type="nucleotide sequence ID" value="NZ_FZOD01000024.1"/>
</dbReference>
<dbReference type="EMBL" id="FZOD01000024">
    <property type="protein sequence ID" value="SNT10201.1"/>
    <property type="molecule type" value="Genomic_DNA"/>
</dbReference>
<dbReference type="PANTHER" id="PTHR10030">
    <property type="entry name" value="ALPHA-L-FUCOSIDASE"/>
    <property type="match status" value="1"/>
</dbReference>
<comment type="similarity">
    <text evidence="2">Belongs to the glycosyl hydrolase 29 family.</text>
</comment>
<dbReference type="AlphaFoldDB" id="A0A239JWF0"/>
<dbReference type="Gene3D" id="2.60.120.260">
    <property type="entry name" value="Galactose-binding domain-like"/>
    <property type="match status" value="1"/>
</dbReference>
<dbReference type="InterPro" id="IPR011658">
    <property type="entry name" value="PA14_dom"/>
</dbReference>
<dbReference type="SMART" id="SM00758">
    <property type="entry name" value="PA14"/>
    <property type="match status" value="1"/>
</dbReference>
<name>A0A239JWF0_9ACTN</name>
<dbReference type="InterPro" id="IPR037524">
    <property type="entry name" value="PA14/GLEYA"/>
</dbReference>
<dbReference type="SUPFAM" id="SSF51445">
    <property type="entry name" value="(Trans)glycosidases"/>
    <property type="match status" value="1"/>
</dbReference>
<dbReference type="OrthoDB" id="5526311at2"/>
<evidence type="ECO:0000256" key="7">
    <source>
        <dbReference type="SAM" id="SignalP"/>
    </source>
</evidence>
<gene>
    <name evidence="9" type="ORF">SAMN05216276_102469</name>
</gene>
<evidence type="ECO:0000256" key="5">
    <source>
        <dbReference type="ARBA" id="ARBA00022801"/>
    </source>
</evidence>
<feature type="chain" id="PRO_5012014721" description="alpha-L-fucosidase" evidence="7">
    <location>
        <begin position="30"/>
        <end position="707"/>
    </location>
</feature>
<dbReference type="InterPro" id="IPR000933">
    <property type="entry name" value="Glyco_hydro_29"/>
</dbReference>
<dbReference type="Gene3D" id="3.90.182.10">
    <property type="entry name" value="Toxin - Anthrax Protective Antigen,domain 1"/>
    <property type="match status" value="1"/>
</dbReference>
<evidence type="ECO:0000313" key="10">
    <source>
        <dbReference type="Proteomes" id="UP000198282"/>
    </source>
</evidence>
<dbReference type="GO" id="GO:0006004">
    <property type="term" value="P:fucose metabolic process"/>
    <property type="evidence" value="ECO:0007669"/>
    <property type="project" value="InterPro"/>
</dbReference>